<dbReference type="SUPFAM" id="SSF69318">
    <property type="entry name" value="Integrin alpha N-terminal domain"/>
    <property type="match status" value="1"/>
</dbReference>
<sequence length="89" mass="9510">MSAAKNVSVGFSGGCKRTRKDFNADGKSDILWQNSATGDVAIWLMNGTSKSSVALAAKAVPRNWKSRAVEDFNGDGKADILWQDTDTGD</sequence>
<dbReference type="PANTHER" id="PTHR46580:SF2">
    <property type="entry name" value="MAM DOMAIN-CONTAINING PROTEIN"/>
    <property type="match status" value="1"/>
</dbReference>
<organism evidence="2 3">
    <name type="scientific">Candidatus Magnetobacterium bavaricum</name>
    <dbReference type="NCBI Taxonomy" id="29290"/>
    <lineage>
        <taxon>Bacteria</taxon>
        <taxon>Pseudomonadati</taxon>
        <taxon>Nitrospirota</taxon>
        <taxon>Thermodesulfovibrionia</taxon>
        <taxon>Thermodesulfovibrionales</taxon>
        <taxon>Candidatus Magnetobacteriaceae</taxon>
        <taxon>Candidatus Magnetobacterium</taxon>
    </lineage>
</organism>
<evidence type="ECO:0000313" key="2">
    <source>
        <dbReference type="EMBL" id="KJU86440.1"/>
    </source>
</evidence>
<dbReference type="Gene3D" id="2.40.128.340">
    <property type="match status" value="1"/>
</dbReference>
<evidence type="ECO:0000313" key="3">
    <source>
        <dbReference type="Proteomes" id="UP000033423"/>
    </source>
</evidence>
<dbReference type="Proteomes" id="UP000033423">
    <property type="component" value="Unassembled WGS sequence"/>
</dbReference>
<keyword evidence="3" id="KW-1185">Reference proteome</keyword>
<dbReference type="Pfam" id="PF13517">
    <property type="entry name" value="FG-GAP_3"/>
    <property type="match status" value="1"/>
</dbReference>
<protein>
    <recommendedName>
        <fullName evidence="4">FG-GAP repeat-containing protein</fullName>
    </recommendedName>
</protein>
<dbReference type="AlphaFoldDB" id="A0A0F3GX34"/>
<gene>
    <name evidence="2" type="ORF">MBAV_001366</name>
</gene>
<reference evidence="2 3" key="1">
    <citation type="submission" date="2015-02" db="EMBL/GenBank/DDBJ databases">
        <title>Single-cell genomics of uncultivated deep-branching MTB reveals a conserved set of magnetosome genes.</title>
        <authorList>
            <person name="Kolinko S."/>
            <person name="Richter M."/>
            <person name="Glockner F.O."/>
            <person name="Brachmann A."/>
            <person name="Schuler D."/>
        </authorList>
    </citation>
    <scope>NUCLEOTIDE SEQUENCE [LARGE SCALE GENOMIC DNA]</scope>
    <source>
        <strain evidence="2">TM-1</strain>
    </source>
</reference>
<evidence type="ECO:0000256" key="1">
    <source>
        <dbReference type="ARBA" id="ARBA00022729"/>
    </source>
</evidence>
<dbReference type="EMBL" id="LACI01000587">
    <property type="protein sequence ID" value="KJU86440.1"/>
    <property type="molecule type" value="Genomic_DNA"/>
</dbReference>
<dbReference type="InterPro" id="IPR013517">
    <property type="entry name" value="FG-GAP"/>
</dbReference>
<feature type="non-terminal residue" evidence="2">
    <location>
        <position position="89"/>
    </location>
</feature>
<dbReference type="InterPro" id="IPR028994">
    <property type="entry name" value="Integrin_alpha_N"/>
</dbReference>
<proteinExistence type="predicted"/>
<evidence type="ECO:0008006" key="4">
    <source>
        <dbReference type="Google" id="ProtNLM"/>
    </source>
</evidence>
<dbReference type="PANTHER" id="PTHR46580">
    <property type="entry name" value="SENSOR KINASE-RELATED"/>
    <property type="match status" value="1"/>
</dbReference>
<keyword evidence="1" id="KW-0732">Signal</keyword>
<name>A0A0F3GX34_9BACT</name>
<accession>A0A0F3GX34</accession>
<comment type="caution">
    <text evidence="2">The sequence shown here is derived from an EMBL/GenBank/DDBJ whole genome shotgun (WGS) entry which is preliminary data.</text>
</comment>